<reference evidence="2" key="1">
    <citation type="submission" date="2018-01" db="EMBL/GenBank/DDBJ databases">
        <title>An insight into the sialome of Amazonian anophelines.</title>
        <authorList>
            <person name="Ribeiro J.M."/>
            <person name="Scarpassa V."/>
            <person name="Calvo E."/>
        </authorList>
    </citation>
    <scope>NUCLEOTIDE SEQUENCE</scope>
</reference>
<organism evidence="2">
    <name type="scientific">Anopheles darlingi</name>
    <name type="common">Mosquito</name>
    <dbReference type="NCBI Taxonomy" id="43151"/>
    <lineage>
        <taxon>Eukaryota</taxon>
        <taxon>Metazoa</taxon>
        <taxon>Ecdysozoa</taxon>
        <taxon>Arthropoda</taxon>
        <taxon>Hexapoda</taxon>
        <taxon>Insecta</taxon>
        <taxon>Pterygota</taxon>
        <taxon>Neoptera</taxon>
        <taxon>Endopterygota</taxon>
        <taxon>Diptera</taxon>
        <taxon>Nematocera</taxon>
        <taxon>Culicoidea</taxon>
        <taxon>Culicidae</taxon>
        <taxon>Anophelinae</taxon>
        <taxon>Anopheles</taxon>
    </lineage>
</organism>
<feature type="compositionally biased region" description="Low complexity" evidence="1">
    <location>
        <begin position="1"/>
        <end position="20"/>
    </location>
</feature>
<evidence type="ECO:0000256" key="1">
    <source>
        <dbReference type="SAM" id="MobiDB-lite"/>
    </source>
</evidence>
<name>A0A2M4CL25_ANODA</name>
<proteinExistence type="predicted"/>
<evidence type="ECO:0000313" key="2">
    <source>
        <dbReference type="EMBL" id="MBW65959.1"/>
    </source>
</evidence>
<protein>
    <submittedName>
        <fullName evidence="2">Uncharacterized protein</fullName>
    </submittedName>
</protein>
<dbReference type="EMBL" id="GGFL01001781">
    <property type="protein sequence ID" value="MBW65959.1"/>
    <property type="molecule type" value="Transcribed_RNA"/>
</dbReference>
<feature type="compositionally biased region" description="Pro residues" evidence="1">
    <location>
        <begin position="116"/>
        <end position="126"/>
    </location>
</feature>
<feature type="compositionally biased region" description="Low complexity" evidence="1">
    <location>
        <begin position="93"/>
        <end position="106"/>
    </location>
</feature>
<feature type="region of interest" description="Disordered" evidence="1">
    <location>
        <begin position="1"/>
        <end position="63"/>
    </location>
</feature>
<feature type="region of interest" description="Disordered" evidence="1">
    <location>
        <begin position="93"/>
        <end position="126"/>
    </location>
</feature>
<sequence>MEEGDTTVAADAAAAGSETTEPTDAAPGATEAGPGSSVNGGSVIRPPTASGIQPPKVRAIAKPFGIKPPSANFGGSTTSLASTSSQLTTTSAATGIGTATSTRIGRLCQGHGTPKAGPPPLEPKRK</sequence>
<dbReference type="VEuPathDB" id="VectorBase:ADAR2_012170"/>
<dbReference type="AlphaFoldDB" id="A0A2M4CL25"/>
<accession>A0A2M4CL25</accession>